<keyword evidence="3" id="KW-1185">Reference proteome</keyword>
<gene>
    <name evidence="2" type="ORF">ACFSKW_37110</name>
</gene>
<evidence type="ECO:0000313" key="3">
    <source>
        <dbReference type="Proteomes" id="UP001597368"/>
    </source>
</evidence>
<proteinExistence type="predicted"/>
<name>A0ABW4T8I7_9ACTN</name>
<feature type="domain" description="ChrB N-terminal" evidence="1">
    <location>
        <begin position="21"/>
        <end position="175"/>
    </location>
</feature>
<evidence type="ECO:0000259" key="1">
    <source>
        <dbReference type="Pfam" id="PF20229"/>
    </source>
</evidence>
<sequence>MAPAFWLLLTYKVPSEPSRARVSVWRELKRLGALYLQQAVCVLPDTGEVAGDLDQIRQRIRSLDGTSYFFRVPSGDHEQDAALVESFREMAAKEYGEIAEECRTTFVKEIEFERFRENYSFEKAEEIRQDLEKIHRWFARVVERDWFGGHGRGECEQWLATCESLLEEFEADVHERAPGTGRAGETP</sequence>
<evidence type="ECO:0000313" key="2">
    <source>
        <dbReference type="EMBL" id="MFD1937106.1"/>
    </source>
</evidence>
<reference evidence="3" key="1">
    <citation type="journal article" date="2019" name="Int. J. Syst. Evol. Microbiol.">
        <title>The Global Catalogue of Microorganisms (GCM) 10K type strain sequencing project: providing services to taxonomists for standard genome sequencing and annotation.</title>
        <authorList>
            <consortium name="The Broad Institute Genomics Platform"/>
            <consortium name="The Broad Institute Genome Sequencing Center for Infectious Disease"/>
            <person name="Wu L."/>
            <person name="Ma J."/>
        </authorList>
    </citation>
    <scope>NUCLEOTIDE SEQUENCE [LARGE SCALE GENOMIC DNA]</scope>
    <source>
        <strain evidence="3">ICMP 6774ER</strain>
    </source>
</reference>
<dbReference type="InterPro" id="IPR046858">
    <property type="entry name" value="ChrB_N"/>
</dbReference>
<dbReference type="Proteomes" id="UP001597368">
    <property type="component" value="Unassembled WGS sequence"/>
</dbReference>
<dbReference type="Pfam" id="PF20229">
    <property type="entry name" value="ChrB_N"/>
    <property type="match status" value="1"/>
</dbReference>
<dbReference type="EMBL" id="JBHUFV010000055">
    <property type="protein sequence ID" value="MFD1937106.1"/>
    <property type="molecule type" value="Genomic_DNA"/>
</dbReference>
<protein>
    <submittedName>
        <fullName evidence="2">Chromate resistance protein ChrB</fullName>
    </submittedName>
</protein>
<comment type="caution">
    <text evidence="2">The sequence shown here is derived from an EMBL/GenBank/DDBJ whole genome shotgun (WGS) entry which is preliminary data.</text>
</comment>
<dbReference type="RefSeq" id="WP_379577988.1">
    <property type="nucleotide sequence ID" value="NZ_JBHUFV010000055.1"/>
</dbReference>
<organism evidence="2 3">
    <name type="scientific">Nonomuraea mangrovi</name>
    <dbReference type="NCBI Taxonomy" id="2316207"/>
    <lineage>
        <taxon>Bacteria</taxon>
        <taxon>Bacillati</taxon>
        <taxon>Actinomycetota</taxon>
        <taxon>Actinomycetes</taxon>
        <taxon>Streptosporangiales</taxon>
        <taxon>Streptosporangiaceae</taxon>
        <taxon>Nonomuraea</taxon>
    </lineage>
</organism>
<accession>A0ABW4T8I7</accession>